<sequence length="156" mass="16925">MMGTSNLDPLIISLSFPQSGFDSSQKLSEIRDHPCKSSSQVWGALKIQVPSSAEQLKVGNGEDNPMTPRSMEHRIPVMAACPPAPKKAKRVPTTGKRRASSCFPVVRGPADFMVYLDAMLALNETVYVPDIVVGDLFGTGDQVKRLKLLPPPAHEP</sequence>
<dbReference type="GO" id="GO:0005634">
    <property type="term" value="C:nucleus"/>
    <property type="evidence" value="ECO:0000318"/>
    <property type="project" value="GO_Central"/>
</dbReference>
<dbReference type="Gramene" id="mRNA:HanXRQr2_Chr06g0260391">
    <property type="protein sequence ID" value="CDS:HanXRQr2_Chr06g0260391.1"/>
    <property type="gene ID" value="HanXRQr2_Chr06g0260391"/>
</dbReference>
<evidence type="ECO:0000313" key="4">
    <source>
        <dbReference type="EMBL" id="OTG23101.1"/>
    </source>
</evidence>
<protein>
    <submittedName>
        <fullName evidence="3">Cyclin-dependent protein kinase inhibitor SMR</fullName>
    </submittedName>
</protein>
<reference evidence="3 5" key="1">
    <citation type="journal article" date="2017" name="Nature">
        <title>The sunflower genome provides insights into oil metabolism, flowering and Asterid evolution.</title>
        <authorList>
            <person name="Badouin H."/>
            <person name="Gouzy J."/>
            <person name="Grassa C.J."/>
            <person name="Murat F."/>
            <person name="Staton S.E."/>
            <person name="Cottret L."/>
            <person name="Lelandais-Briere C."/>
            <person name="Owens G.L."/>
            <person name="Carrere S."/>
            <person name="Mayjonade B."/>
            <person name="Legrand L."/>
            <person name="Gill N."/>
            <person name="Kane N.C."/>
            <person name="Bowers J.E."/>
            <person name="Hubner S."/>
            <person name="Bellec A."/>
            <person name="Berard A."/>
            <person name="Berges H."/>
            <person name="Blanchet N."/>
            <person name="Boniface M.C."/>
            <person name="Brunel D."/>
            <person name="Catrice O."/>
            <person name="Chaidir N."/>
            <person name="Claudel C."/>
            <person name="Donnadieu C."/>
            <person name="Faraut T."/>
            <person name="Fievet G."/>
            <person name="Helmstetter N."/>
            <person name="King M."/>
            <person name="Knapp S.J."/>
            <person name="Lai Z."/>
            <person name="Le Paslier M.C."/>
            <person name="Lippi Y."/>
            <person name="Lorenzon L."/>
            <person name="Mandel J.R."/>
            <person name="Marage G."/>
            <person name="Marchand G."/>
            <person name="Marquand E."/>
            <person name="Bret-Mestries E."/>
            <person name="Morien E."/>
            <person name="Nambeesan S."/>
            <person name="Nguyen T."/>
            <person name="Pegot-Espagnet P."/>
            <person name="Pouilly N."/>
            <person name="Raftis F."/>
            <person name="Sallet E."/>
            <person name="Schiex T."/>
            <person name="Thomas J."/>
            <person name="Vandecasteele C."/>
            <person name="Vares D."/>
            <person name="Vear F."/>
            <person name="Vautrin S."/>
            <person name="Crespi M."/>
            <person name="Mangin B."/>
            <person name="Burke J.M."/>
            <person name="Salse J."/>
            <person name="Munos S."/>
            <person name="Vincourt P."/>
            <person name="Rieseberg L.H."/>
            <person name="Langlade N.B."/>
        </authorList>
    </citation>
    <scope>NUCLEOTIDE SEQUENCE [LARGE SCALE GENOMIC DNA]</scope>
    <source>
        <strain evidence="5">cv. SF193</strain>
        <tissue evidence="3">Leaves</tissue>
    </source>
</reference>
<reference evidence="4" key="2">
    <citation type="submission" date="2017-02" db="EMBL/GenBank/DDBJ databases">
        <title>Sunflower complete genome.</title>
        <authorList>
            <person name="Langlade N."/>
            <person name="Munos S."/>
        </authorList>
    </citation>
    <scope>NUCLEOTIDE SEQUENCE [LARGE SCALE GENOMIC DNA]</scope>
    <source>
        <tissue evidence="4">Leaves</tissue>
    </source>
</reference>
<dbReference type="EMBL" id="CM007895">
    <property type="protein sequence ID" value="OTG23101.1"/>
    <property type="molecule type" value="Genomic_DNA"/>
</dbReference>
<organism evidence="4 5">
    <name type="scientific">Helianthus annuus</name>
    <name type="common">Common sunflower</name>
    <dbReference type="NCBI Taxonomy" id="4232"/>
    <lineage>
        <taxon>Eukaryota</taxon>
        <taxon>Viridiplantae</taxon>
        <taxon>Streptophyta</taxon>
        <taxon>Embryophyta</taxon>
        <taxon>Tracheophyta</taxon>
        <taxon>Spermatophyta</taxon>
        <taxon>Magnoliopsida</taxon>
        <taxon>eudicotyledons</taxon>
        <taxon>Gunneridae</taxon>
        <taxon>Pentapetalae</taxon>
        <taxon>asterids</taxon>
        <taxon>campanulids</taxon>
        <taxon>Asterales</taxon>
        <taxon>Asteraceae</taxon>
        <taxon>Asteroideae</taxon>
        <taxon>Heliantheae alliance</taxon>
        <taxon>Heliantheae</taxon>
        <taxon>Helianthus</taxon>
    </lineage>
</organism>
<name>A0A251ULB0_HELAN</name>
<dbReference type="PANTHER" id="PTHR33142">
    <property type="entry name" value="CYCLIN-DEPENDENT PROTEIN KINASE INHIBITOR SMR13"/>
    <property type="match status" value="1"/>
</dbReference>
<dbReference type="EMBL" id="MNCJ02000321">
    <property type="protein sequence ID" value="KAF5802516.1"/>
    <property type="molecule type" value="Genomic_DNA"/>
</dbReference>
<dbReference type="GO" id="GO:0004860">
    <property type="term" value="F:protein kinase inhibitor activity"/>
    <property type="evidence" value="ECO:0007669"/>
    <property type="project" value="UniProtKB-KW"/>
</dbReference>
<keyword evidence="1" id="KW-0649">Protein kinase inhibitor</keyword>
<evidence type="ECO:0000313" key="5">
    <source>
        <dbReference type="Proteomes" id="UP000215914"/>
    </source>
</evidence>
<reference evidence="3" key="3">
    <citation type="submission" date="2020-06" db="EMBL/GenBank/DDBJ databases">
        <title>Helianthus annuus Genome sequencing and assembly Release 2.</title>
        <authorList>
            <person name="Gouzy J."/>
            <person name="Langlade N."/>
            <person name="Munos S."/>
        </authorList>
    </citation>
    <scope>NUCLEOTIDE SEQUENCE</scope>
    <source>
        <tissue evidence="3">Leaves</tissue>
    </source>
</reference>
<evidence type="ECO:0000313" key="3">
    <source>
        <dbReference type="EMBL" id="KAF5802516.1"/>
    </source>
</evidence>
<proteinExistence type="predicted"/>
<dbReference type="PANTHER" id="PTHR33142:SF15">
    <property type="entry name" value="CYCLIN-DEPENDENT PROTEIN KINASE INHIBITOR SMR4"/>
    <property type="match status" value="1"/>
</dbReference>
<dbReference type="GO" id="GO:0032875">
    <property type="term" value="P:regulation of DNA endoreduplication"/>
    <property type="evidence" value="ECO:0007669"/>
    <property type="project" value="InterPro"/>
</dbReference>
<dbReference type="AlphaFoldDB" id="A0A251ULB0"/>
<accession>A0A251ULB0</accession>
<gene>
    <name evidence="4" type="ORF">HannXRQ_Chr06g0178691</name>
    <name evidence="3" type="ORF">HanXRQr2_Chr06g0260391</name>
</gene>
<keyword evidence="2" id="KW-0131">Cell cycle</keyword>
<dbReference type="InParanoid" id="A0A251ULB0"/>
<dbReference type="Proteomes" id="UP000215914">
    <property type="component" value="Chromosome 6"/>
</dbReference>
<evidence type="ECO:0000256" key="1">
    <source>
        <dbReference type="ARBA" id="ARBA00023013"/>
    </source>
</evidence>
<dbReference type="InterPro" id="IPR040389">
    <property type="entry name" value="SMR"/>
</dbReference>
<keyword evidence="5" id="KW-1185">Reference proteome</keyword>
<evidence type="ECO:0000256" key="2">
    <source>
        <dbReference type="ARBA" id="ARBA00023306"/>
    </source>
</evidence>